<dbReference type="GeneID" id="68097269"/>
<dbReference type="RefSeq" id="XP_044548526.1">
    <property type="nucleotide sequence ID" value="XM_044694495.1"/>
</dbReference>
<feature type="region of interest" description="Disordered" evidence="1">
    <location>
        <begin position="17"/>
        <end position="46"/>
    </location>
</feature>
<evidence type="ECO:0000313" key="2">
    <source>
        <dbReference type="EMBL" id="KAG2382847.1"/>
    </source>
</evidence>
<feature type="compositionally biased region" description="Polar residues" evidence="1">
    <location>
        <begin position="357"/>
        <end position="378"/>
    </location>
</feature>
<feature type="region of interest" description="Disordered" evidence="1">
    <location>
        <begin position="137"/>
        <end position="165"/>
    </location>
</feature>
<gene>
    <name evidence="2" type="ORF">C9374_004814</name>
</gene>
<reference evidence="2 3" key="1">
    <citation type="journal article" date="2018" name="BMC Genomics">
        <title>The genome of Naegleria lovaniensis, the basis for a comparative approach to unravel pathogenicity factors of the human pathogenic amoeba N. fowleri.</title>
        <authorList>
            <person name="Liechti N."/>
            <person name="Schurch N."/>
            <person name="Bruggmann R."/>
            <person name="Wittwer M."/>
        </authorList>
    </citation>
    <scope>NUCLEOTIDE SEQUENCE [LARGE SCALE GENOMIC DNA]</scope>
    <source>
        <strain evidence="2 3">ATCC 30569</strain>
    </source>
</reference>
<sequence>MPPHSTSPFFEFKVVSSSAVSSNSQRNNKKKNQRNGNNNNQHTSSTAATACQHVNTTPTNGLNNLMHSNTAVHALPIMTSCTGGNSLKKNKKNSAPGFSTQSSTAAAASTTTSFQAQPSTQQSAYIHWRLDDADLEKASNTSSVGSNDLPQRNANGIEKKSKKKKYGSLAFSLGDLTLVNNMNYQKPSMKNVPPIHTFSAANSANSQQTSPRSSTSQSQHSSQHQASPRYNQQSPCINNSSNSTPNSIMIPPQQPQFNVQNNNSSSMALTPSPTTPVSIQYSSQPSIQYHHGTGSQPYSMYPTPTTNALPQHTQLPSLQQFQFPVPQQFLMYTSSMSQAASTSTQSNLQQQGTNSTIPSSGTFPTNDPNNNLSPTLSPRSKIARTGISIKDILN</sequence>
<dbReference type="EMBL" id="PYSW02000022">
    <property type="protein sequence ID" value="KAG2382847.1"/>
    <property type="molecule type" value="Genomic_DNA"/>
</dbReference>
<feature type="compositionally biased region" description="Polar residues" evidence="1">
    <location>
        <begin position="138"/>
        <end position="154"/>
    </location>
</feature>
<feature type="region of interest" description="Disordered" evidence="1">
    <location>
        <begin position="202"/>
        <end position="279"/>
    </location>
</feature>
<organism evidence="2 3">
    <name type="scientific">Naegleria lovaniensis</name>
    <name type="common">Amoeba</name>
    <dbReference type="NCBI Taxonomy" id="51637"/>
    <lineage>
        <taxon>Eukaryota</taxon>
        <taxon>Discoba</taxon>
        <taxon>Heterolobosea</taxon>
        <taxon>Tetramitia</taxon>
        <taxon>Eutetramitia</taxon>
        <taxon>Vahlkampfiidae</taxon>
        <taxon>Naegleria</taxon>
    </lineage>
</organism>
<feature type="compositionally biased region" description="Low complexity" evidence="1">
    <location>
        <begin position="202"/>
        <end position="266"/>
    </location>
</feature>
<keyword evidence="3" id="KW-1185">Reference proteome</keyword>
<evidence type="ECO:0000256" key="1">
    <source>
        <dbReference type="SAM" id="MobiDB-lite"/>
    </source>
</evidence>
<accession>A0AA88KJ30</accession>
<feature type="compositionally biased region" description="Polar residues" evidence="1">
    <location>
        <begin position="267"/>
        <end position="277"/>
    </location>
</feature>
<name>A0AA88KJ30_NAELO</name>
<proteinExistence type="predicted"/>
<evidence type="ECO:0000313" key="3">
    <source>
        <dbReference type="Proteomes" id="UP000816034"/>
    </source>
</evidence>
<feature type="compositionally biased region" description="Low complexity" evidence="1">
    <location>
        <begin position="341"/>
        <end position="356"/>
    </location>
</feature>
<feature type="compositionally biased region" description="Low complexity" evidence="1">
    <location>
        <begin position="17"/>
        <end position="26"/>
    </location>
</feature>
<protein>
    <submittedName>
        <fullName evidence="2">Uncharacterized protein</fullName>
    </submittedName>
</protein>
<comment type="caution">
    <text evidence="2">The sequence shown here is derived from an EMBL/GenBank/DDBJ whole genome shotgun (WGS) entry which is preliminary data.</text>
</comment>
<dbReference type="AlphaFoldDB" id="A0AA88KJ30"/>
<feature type="region of interest" description="Disordered" evidence="1">
    <location>
        <begin position="341"/>
        <end position="379"/>
    </location>
</feature>
<dbReference type="Proteomes" id="UP000816034">
    <property type="component" value="Unassembled WGS sequence"/>
</dbReference>